<keyword evidence="2" id="KW-1185">Reference proteome</keyword>
<organism evidence="1 2">
    <name type="scientific">Jaapia argillacea MUCL 33604</name>
    <dbReference type="NCBI Taxonomy" id="933084"/>
    <lineage>
        <taxon>Eukaryota</taxon>
        <taxon>Fungi</taxon>
        <taxon>Dikarya</taxon>
        <taxon>Basidiomycota</taxon>
        <taxon>Agaricomycotina</taxon>
        <taxon>Agaricomycetes</taxon>
        <taxon>Agaricomycetidae</taxon>
        <taxon>Jaapiales</taxon>
        <taxon>Jaapiaceae</taxon>
        <taxon>Jaapia</taxon>
    </lineage>
</organism>
<dbReference type="AlphaFoldDB" id="A0A067PWS6"/>
<protein>
    <submittedName>
        <fullName evidence="1">Uncharacterized protein</fullName>
    </submittedName>
</protein>
<sequence length="203" mass="22729">MRRILLQVSNSVEILTIVMPDPWQIPLPSDLHLGALVELHLYGTREGREASLETDPPPPPSLPSLKRLHLAGSHFDPTEVIFFITLSPSLTHLRLSGLEYRRGTQYILSAICRLSASYPLPTELERILVQPRQPDFPPVGYTAMMYIRDFEDLMYFAPGLPGVVFMKPLSCSLDVDGSIDDANRFWLSRIGGGLGCWDETPVV</sequence>
<proteinExistence type="predicted"/>
<gene>
    <name evidence="1" type="ORF">JAAARDRAFT_654975</name>
</gene>
<evidence type="ECO:0000313" key="1">
    <source>
        <dbReference type="EMBL" id="KDQ59169.1"/>
    </source>
</evidence>
<dbReference type="EMBL" id="KL197716">
    <property type="protein sequence ID" value="KDQ59169.1"/>
    <property type="molecule type" value="Genomic_DNA"/>
</dbReference>
<dbReference type="HOGENOM" id="CLU_1349113_0_0_1"/>
<reference evidence="2" key="1">
    <citation type="journal article" date="2014" name="Proc. Natl. Acad. Sci. U.S.A.">
        <title>Extensive sampling of basidiomycete genomes demonstrates inadequacy of the white-rot/brown-rot paradigm for wood decay fungi.</title>
        <authorList>
            <person name="Riley R."/>
            <person name="Salamov A.A."/>
            <person name="Brown D.W."/>
            <person name="Nagy L.G."/>
            <person name="Floudas D."/>
            <person name="Held B.W."/>
            <person name="Levasseur A."/>
            <person name="Lombard V."/>
            <person name="Morin E."/>
            <person name="Otillar R."/>
            <person name="Lindquist E.A."/>
            <person name="Sun H."/>
            <person name="LaButti K.M."/>
            <person name="Schmutz J."/>
            <person name="Jabbour D."/>
            <person name="Luo H."/>
            <person name="Baker S.E."/>
            <person name="Pisabarro A.G."/>
            <person name="Walton J.D."/>
            <person name="Blanchette R.A."/>
            <person name="Henrissat B."/>
            <person name="Martin F."/>
            <person name="Cullen D."/>
            <person name="Hibbett D.S."/>
            <person name="Grigoriev I.V."/>
        </authorList>
    </citation>
    <scope>NUCLEOTIDE SEQUENCE [LARGE SCALE GENOMIC DNA]</scope>
    <source>
        <strain evidence="2">MUCL 33604</strain>
    </source>
</reference>
<dbReference type="SUPFAM" id="SSF52047">
    <property type="entry name" value="RNI-like"/>
    <property type="match status" value="1"/>
</dbReference>
<accession>A0A067PWS6</accession>
<name>A0A067PWS6_9AGAM</name>
<evidence type="ECO:0000313" key="2">
    <source>
        <dbReference type="Proteomes" id="UP000027265"/>
    </source>
</evidence>
<dbReference type="InParanoid" id="A0A067PWS6"/>
<dbReference type="Proteomes" id="UP000027265">
    <property type="component" value="Unassembled WGS sequence"/>
</dbReference>